<feature type="compositionally biased region" description="Basic and acidic residues" evidence="12">
    <location>
        <begin position="329"/>
        <end position="350"/>
    </location>
</feature>
<comment type="caution">
    <text evidence="14">The sequence shown here is derived from an EMBL/GenBank/DDBJ whole genome shotgun (WGS) entry which is preliminary data.</text>
</comment>
<evidence type="ECO:0000256" key="5">
    <source>
        <dbReference type="ARBA" id="ARBA00022723"/>
    </source>
</evidence>
<dbReference type="InterPro" id="IPR036869">
    <property type="entry name" value="J_dom_sf"/>
</dbReference>
<reference evidence="14 15" key="1">
    <citation type="submission" date="2020-09" db="EMBL/GenBank/DDBJ databases">
        <title>De no assembly of potato wild relative species, Solanum commersonii.</title>
        <authorList>
            <person name="Cho K."/>
        </authorList>
    </citation>
    <scope>NUCLEOTIDE SEQUENCE [LARGE SCALE GENOMIC DNA]</scope>
    <source>
        <strain evidence="14">LZ3.2</strain>
        <tissue evidence="14">Leaf</tissue>
    </source>
</reference>
<dbReference type="GO" id="GO:0004497">
    <property type="term" value="F:monooxygenase activity"/>
    <property type="evidence" value="ECO:0007669"/>
    <property type="project" value="UniProtKB-KW"/>
</dbReference>
<evidence type="ECO:0000256" key="10">
    <source>
        <dbReference type="ARBA" id="ARBA00023136"/>
    </source>
</evidence>
<dbReference type="PANTHER" id="PTHR24282">
    <property type="entry name" value="CYTOCHROME P450 FAMILY MEMBER"/>
    <property type="match status" value="1"/>
</dbReference>
<accession>A0A9J5YX00</accession>
<keyword evidence="4 13" id="KW-0812">Transmembrane</keyword>
<evidence type="ECO:0000256" key="7">
    <source>
        <dbReference type="ARBA" id="ARBA00023002"/>
    </source>
</evidence>
<sequence>MNWYEIGKFCNKWLWTSDKFCWATATEFDKFCLGVDTEPGKFWGGIATEGIKFYWATGTEPGRCYWKTGTEPGRSCWAIIKFCCGTVTKTGKFCWKTGIVPGRFWRGTDTEPGEFWWGMDTETGKFWWAIDTETGKFWWAIDTEPGKLLLGIATEFGQFCGAIADEYTIAIKAVKYLLATDTEPGKFRPGTGKFWWGTANETGKFWWTSVTVAQNFHLANATDVLVTLKRFSRQVLVILEDFCGQALVNWFERINHWFHIALPYLITIALFISLFVCYCYCKRRLLLKIKIEVLEFLIKKYNHRGKAILPKESKICEEEAKKVKLQKRAKAESDRSSELEKRKKQRLEEMRETKKKEVENMKLKERIRAEVGKELSKLEMRCHDMASLLRGLGITVGGGTIHEVRVAYRKALMKFHPDRSSGCDIQQQDGNSVIDLQCEQLHSNAAKGIKGPSYSFPHGNTKDISLMRSQTMDKPMVDISHDIFSRIQPHVHTWTRMYGRNFLTWHGSKPYLFVTEPELIKEILSNKEDTYPKMDMEGYAKKLLGEALITNEGEKWAKVRKLANHTFHAESLKRMVPEMSESVQKMLERWKEHEGKEFDVFKDFGLLTTEVISRTAFGSSYMEGKHIFEMVAKLTAITVKNVYTVRFPGISWLIRTDDEIEAEKLERGIKNSILELVSKREKGKDEMYEKFGNDYLGQLMKLLNESDTNKSITIDQMIDEVRTLYGAGHLTTTSLLGWSVFLLALHPEWQEKARKEVVAFCGLEKPTSDAIARLRTMNMIINECMRLYPPVITVTRKVEREVRLGSMTLPANMTIFMPILALHHDPRIWGEDVYVFKPERFAEGVAKATNNNAAAFFPFGLGPRTCVGLNFTTNEAKITLSMILQRYKFTLSPNYVHYPSDIFLLTPKDGVKVVLESI</sequence>
<evidence type="ECO:0000256" key="9">
    <source>
        <dbReference type="ARBA" id="ARBA00023033"/>
    </source>
</evidence>
<dbReference type="GO" id="GO:0005506">
    <property type="term" value="F:iron ion binding"/>
    <property type="evidence" value="ECO:0007669"/>
    <property type="project" value="InterPro"/>
</dbReference>
<dbReference type="InterPro" id="IPR001128">
    <property type="entry name" value="Cyt_P450"/>
</dbReference>
<keyword evidence="15" id="KW-1185">Reference proteome</keyword>
<evidence type="ECO:0000256" key="12">
    <source>
        <dbReference type="SAM" id="MobiDB-lite"/>
    </source>
</evidence>
<evidence type="ECO:0000256" key="4">
    <source>
        <dbReference type="ARBA" id="ARBA00022692"/>
    </source>
</evidence>
<dbReference type="InterPro" id="IPR036396">
    <property type="entry name" value="Cyt_P450_sf"/>
</dbReference>
<dbReference type="SUPFAM" id="SSF48264">
    <property type="entry name" value="Cytochrome P450"/>
    <property type="match status" value="1"/>
</dbReference>
<dbReference type="InterPro" id="IPR050665">
    <property type="entry name" value="Cytochrome_P450_Monooxygen"/>
</dbReference>
<proteinExistence type="inferred from homology"/>
<evidence type="ECO:0000256" key="6">
    <source>
        <dbReference type="ARBA" id="ARBA00022989"/>
    </source>
</evidence>
<comment type="cofactor">
    <cofactor evidence="11">
        <name>heme</name>
        <dbReference type="ChEBI" id="CHEBI:30413"/>
    </cofactor>
</comment>
<evidence type="ECO:0000256" key="2">
    <source>
        <dbReference type="ARBA" id="ARBA00010617"/>
    </source>
</evidence>
<evidence type="ECO:0000313" key="14">
    <source>
        <dbReference type="EMBL" id="KAG5603612.1"/>
    </source>
</evidence>
<dbReference type="InterPro" id="IPR002401">
    <property type="entry name" value="Cyt_P450_E_grp-I"/>
</dbReference>
<keyword evidence="5 11" id="KW-0479">Metal-binding</keyword>
<evidence type="ECO:0000256" key="8">
    <source>
        <dbReference type="ARBA" id="ARBA00023004"/>
    </source>
</evidence>
<dbReference type="GO" id="GO:0016020">
    <property type="term" value="C:membrane"/>
    <property type="evidence" value="ECO:0007669"/>
    <property type="project" value="UniProtKB-SubCell"/>
</dbReference>
<keyword evidence="7" id="KW-0560">Oxidoreductase</keyword>
<evidence type="ECO:0008006" key="16">
    <source>
        <dbReference type="Google" id="ProtNLM"/>
    </source>
</evidence>
<dbReference type="PRINTS" id="PR00463">
    <property type="entry name" value="EP450I"/>
</dbReference>
<dbReference type="InterPro" id="IPR017972">
    <property type="entry name" value="Cyt_P450_CS"/>
</dbReference>
<evidence type="ECO:0000256" key="11">
    <source>
        <dbReference type="PIRSR" id="PIRSR602401-1"/>
    </source>
</evidence>
<dbReference type="OrthoDB" id="1470350at2759"/>
<dbReference type="GO" id="GO:0020037">
    <property type="term" value="F:heme binding"/>
    <property type="evidence" value="ECO:0007669"/>
    <property type="project" value="InterPro"/>
</dbReference>
<feature type="region of interest" description="Disordered" evidence="12">
    <location>
        <begin position="327"/>
        <end position="350"/>
    </location>
</feature>
<evidence type="ECO:0000256" key="13">
    <source>
        <dbReference type="SAM" id="Phobius"/>
    </source>
</evidence>
<keyword evidence="9" id="KW-0503">Monooxygenase</keyword>
<dbReference type="Pfam" id="PF00067">
    <property type="entry name" value="p450"/>
    <property type="match status" value="1"/>
</dbReference>
<dbReference type="SUPFAM" id="SSF46565">
    <property type="entry name" value="Chaperone J-domain"/>
    <property type="match status" value="1"/>
</dbReference>
<gene>
    <name evidence="14" type="ORF">H5410_025104</name>
</gene>
<evidence type="ECO:0000256" key="1">
    <source>
        <dbReference type="ARBA" id="ARBA00004370"/>
    </source>
</evidence>
<feature type="binding site" description="axial binding residue" evidence="11">
    <location>
        <position position="866"/>
    </location>
    <ligand>
        <name>heme</name>
        <dbReference type="ChEBI" id="CHEBI:30413"/>
    </ligand>
    <ligandPart>
        <name>Fe</name>
        <dbReference type="ChEBI" id="CHEBI:18248"/>
    </ligandPart>
</feature>
<evidence type="ECO:0000256" key="3">
    <source>
        <dbReference type="ARBA" id="ARBA00022617"/>
    </source>
</evidence>
<dbReference type="AlphaFoldDB" id="A0A9J5YX00"/>
<evidence type="ECO:0000313" key="15">
    <source>
        <dbReference type="Proteomes" id="UP000824120"/>
    </source>
</evidence>
<dbReference type="GO" id="GO:0016705">
    <property type="term" value="F:oxidoreductase activity, acting on paired donors, with incorporation or reduction of molecular oxygen"/>
    <property type="evidence" value="ECO:0007669"/>
    <property type="project" value="InterPro"/>
</dbReference>
<keyword evidence="8 11" id="KW-0408">Iron</keyword>
<protein>
    <recommendedName>
        <fullName evidence="16">Cytochrome P450</fullName>
    </recommendedName>
</protein>
<dbReference type="PANTHER" id="PTHR24282:SF192">
    <property type="entry name" value="CYTOCHROME P450 CYP749A22-LIKE"/>
    <property type="match status" value="1"/>
</dbReference>
<comment type="subcellular location">
    <subcellularLocation>
        <location evidence="1">Membrane</location>
    </subcellularLocation>
</comment>
<name>A0A9J5YX00_SOLCO</name>
<dbReference type="EMBL" id="JACXVP010000005">
    <property type="protein sequence ID" value="KAG5603612.1"/>
    <property type="molecule type" value="Genomic_DNA"/>
</dbReference>
<keyword evidence="3 11" id="KW-0349">Heme</keyword>
<feature type="transmembrane region" description="Helical" evidence="13">
    <location>
        <begin position="257"/>
        <end position="281"/>
    </location>
</feature>
<dbReference type="PRINTS" id="PR00385">
    <property type="entry name" value="P450"/>
</dbReference>
<dbReference type="Proteomes" id="UP000824120">
    <property type="component" value="Chromosome 5"/>
</dbReference>
<organism evidence="14 15">
    <name type="scientific">Solanum commersonii</name>
    <name type="common">Commerson's wild potato</name>
    <name type="synonym">Commerson's nightshade</name>
    <dbReference type="NCBI Taxonomy" id="4109"/>
    <lineage>
        <taxon>Eukaryota</taxon>
        <taxon>Viridiplantae</taxon>
        <taxon>Streptophyta</taxon>
        <taxon>Embryophyta</taxon>
        <taxon>Tracheophyta</taxon>
        <taxon>Spermatophyta</taxon>
        <taxon>Magnoliopsida</taxon>
        <taxon>eudicotyledons</taxon>
        <taxon>Gunneridae</taxon>
        <taxon>Pentapetalae</taxon>
        <taxon>asterids</taxon>
        <taxon>lamiids</taxon>
        <taxon>Solanales</taxon>
        <taxon>Solanaceae</taxon>
        <taxon>Solanoideae</taxon>
        <taxon>Solaneae</taxon>
        <taxon>Solanum</taxon>
    </lineage>
</organism>
<dbReference type="Gene3D" id="1.10.630.10">
    <property type="entry name" value="Cytochrome P450"/>
    <property type="match status" value="1"/>
</dbReference>
<keyword evidence="6 13" id="KW-1133">Transmembrane helix</keyword>
<keyword evidence="10 13" id="KW-0472">Membrane</keyword>
<dbReference type="PROSITE" id="PS00086">
    <property type="entry name" value="CYTOCHROME_P450"/>
    <property type="match status" value="1"/>
</dbReference>
<comment type="similarity">
    <text evidence="2">Belongs to the cytochrome P450 family.</text>
</comment>